<organism evidence="1 2">
    <name type="scientific">Phocaeicola vulgatus str. 3975 RP4</name>
    <dbReference type="NCBI Taxonomy" id="1339352"/>
    <lineage>
        <taxon>Bacteria</taxon>
        <taxon>Pseudomonadati</taxon>
        <taxon>Bacteroidota</taxon>
        <taxon>Bacteroidia</taxon>
        <taxon>Bacteroidales</taxon>
        <taxon>Bacteroidaceae</taxon>
        <taxon>Phocaeicola</taxon>
    </lineage>
</organism>
<dbReference type="Proteomes" id="UP000027661">
    <property type="component" value="Unassembled WGS sequence"/>
</dbReference>
<evidence type="ECO:0000313" key="1">
    <source>
        <dbReference type="EMBL" id="KDS44377.1"/>
    </source>
</evidence>
<evidence type="ECO:0000313" key="2">
    <source>
        <dbReference type="Proteomes" id="UP000027661"/>
    </source>
</evidence>
<proteinExistence type="predicted"/>
<accession>A0A069S2S2</accession>
<dbReference type="RefSeq" id="WP_260300159.1">
    <property type="nucleotide sequence ID" value="NZ_JNHM01000164.1"/>
</dbReference>
<reference evidence="1 2" key="1">
    <citation type="submission" date="2014-04" db="EMBL/GenBank/DDBJ databases">
        <authorList>
            <person name="Sears C."/>
            <person name="Carroll K."/>
            <person name="Sack B.R."/>
            <person name="Qadri F."/>
            <person name="Myers L.L."/>
            <person name="Chung G.-T."/>
            <person name="Escheverria P."/>
            <person name="Fraser C.M."/>
            <person name="Sadzewicz L."/>
            <person name="Shefchek K.A."/>
            <person name="Tallon L."/>
            <person name="Das S.P."/>
            <person name="Daugherty S."/>
            <person name="Mongodin E.F."/>
        </authorList>
    </citation>
    <scope>NUCLEOTIDE SEQUENCE [LARGE SCALE GENOMIC DNA]</scope>
    <source>
        <strain evidence="1 2">3975 RP4</strain>
    </source>
</reference>
<gene>
    <name evidence="1" type="ORF">M099_4325</name>
</gene>
<comment type="caution">
    <text evidence="1">The sequence shown here is derived from an EMBL/GenBank/DDBJ whole genome shotgun (WGS) entry which is preliminary data.</text>
</comment>
<name>A0A069S2S2_PHOVU</name>
<sequence>MNNLTTVQLLYERQAEGQPVKDIVIEDYPRLKDILLDLLVKTE</sequence>
<dbReference type="EMBL" id="JNHM01000164">
    <property type="protein sequence ID" value="KDS44377.1"/>
    <property type="molecule type" value="Genomic_DNA"/>
</dbReference>
<protein>
    <submittedName>
        <fullName evidence="1">Uncharacterized protein</fullName>
    </submittedName>
</protein>
<dbReference type="PATRIC" id="fig|1339352.3.peg.4053"/>
<dbReference type="AlphaFoldDB" id="A0A069S2S2"/>